<feature type="coiled-coil region" evidence="1">
    <location>
        <begin position="45"/>
        <end position="75"/>
    </location>
</feature>
<keyword evidence="3" id="KW-0808">Transferase</keyword>
<dbReference type="Gene3D" id="1.10.510.10">
    <property type="entry name" value="Transferase(Phosphotransferase) domain 1"/>
    <property type="match status" value="1"/>
</dbReference>
<evidence type="ECO:0000256" key="1">
    <source>
        <dbReference type="SAM" id="Coils"/>
    </source>
</evidence>
<sequence>MSAFVAPVLGAASFAADVGGVPGLGLAADLLAGIREHCEKVASHKKEAKRMANKAARLIATLEQHEADLEQSQLRDYANDVLHTLRKVNKRMRDISQHKRVFAFFNDPRIAEGIKQCDSDLDAALSSFNISANVLVERSQTEIRAMIESQHQELRTILFSVLRNPANVARMVEMERSGDNVVLPIMNAGQQQLGLVAEELQAQVIAMQPEHGDDHDENDQEPPMDIAYPQSYLETQRGLSKLHMLTGVLPTVKILNGMVKKLDQIPVAGGVFSDVYLGYWLEDQKVALKAMRGIRTRKNNDKSEVAAKIEKRFLDQINLWSGLSHPNILKFLGILTEKHYVHMVSPWQENGNALYYIKNHPDADRLRLVRGAADGLAYLHSEKILHGNLKCTNILVTDEGEACISDFGMSKVVEDVTEQSASAILTNSGSARWLAPELIMTENHPFTLACDTYSFAMTMLECFTEEVPFASLKRDAQVIHRLVTESLNPDRPRGEKVKIWITDDVWMLMKRCWSFTPLNRPLMEEVATRLREFEGEARTQVVEDFMDVDHTG</sequence>
<keyword evidence="3" id="KW-0418">Kinase</keyword>
<reference evidence="3" key="1">
    <citation type="journal article" date="2021" name="New Phytol.">
        <title>Evolutionary innovations through gain and loss of genes in the ectomycorrhizal Boletales.</title>
        <authorList>
            <person name="Wu G."/>
            <person name="Miyauchi S."/>
            <person name="Morin E."/>
            <person name="Kuo A."/>
            <person name="Drula E."/>
            <person name="Varga T."/>
            <person name="Kohler A."/>
            <person name="Feng B."/>
            <person name="Cao Y."/>
            <person name="Lipzen A."/>
            <person name="Daum C."/>
            <person name="Hundley H."/>
            <person name="Pangilinan J."/>
            <person name="Johnson J."/>
            <person name="Barry K."/>
            <person name="LaButti K."/>
            <person name="Ng V."/>
            <person name="Ahrendt S."/>
            <person name="Min B."/>
            <person name="Choi I.G."/>
            <person name="Park H."/>
            <person name="Plett J.M."/>
            <person name="Magnuson J."/>
            <person name="Spatafora J.W."/>
            <person name="Nagy L.G."/>
            <person name="Henrissat B."/>
            <person name="Grigoriev I.V."/>
            <person name="Yang Z.L."/>
            <person name="Xu J."/>
            <person name="Martin F.M."/>
        </authorList>
    </citation>
    <scope>NUCLEOTIDE SEQUENCE</scope>
    <source>
        <strain evidence="3">KKN 215</strain>
    </source>
</reference>
<gene>
    <name evidence="3" type="ORF">BXZ70DRAFT_1015875</name>
</gene>
<dbReference type="CDD" id="cd21037">
    <property type="entry name" value="MLKL_NTD"/>
    <property type="match status" value="1"/>
</dbReference>
<dbReference type="EMBL" id="JAEVFJ010000001">
    <property type="protein sequence ID" value="KAH8108197.1"/>
    <property type="molecule type" value="Genomic_DNA"/>
</dbReference>
<dbReference type="Pfam" id="PF07714">
    <property type="entry name" value="PK_Tyr_Ser-Thr"/>
    <property type="match status" value="1"/>
</dbReference>
<dbReference type="AlphaFoldDB" id="A0A8K0XUZ1"/>
<accession>A0A8K0XUZ1</accession>
<comment type="caution">
    <text evidence="3">The sequence shown here is derived from an EMBL/GenBank/DDBJ whole genome shotgun (WGS) entry which is preliminary data.</text>
</comment>
<dbReference type="GO" id="GO:0005524">
    <property type="term" value="F:ATP binding"/>
    <property type="evidence" value="ECO:0007669"/>
    <property type="project" value="InterPro"/>
</dbReference>
<dbReference type="Gene3D" id="1.20.930.20">
    <property type="entry name" value="Adaptor protein Cbl, N-terminal domain"/>
    <property type="match status" value="1"/>
</dbReference>
<name>A0A8K0XUZ1_9AGAR</name>
<dbReference type="InterPro" id="IPR001245">
    <property type="entry name" value="Ser-Thr/Tyr_kinase_cat_dom"/>
</dbReference>
<dbReference type="PANTHER" id="PTHR44329:SF214">
    <property type="entry name" value="PROTEIN KINASE DOMAIN-CONTAINING PROTEIN"/>
    <property type="match status" value="1"/>
</dbReference>
<dbReference type="PROSITE" id="PS50011">
    <property type="entry name" value="PROTEIN_KINASE_DOM"/>
    <property type="match status" value="1"/>
</dbReference>
<protein>
    <submittedName>
        <fullName evidence="3">TKL/TKL-ccin protein kinase</fullName>
    </submittedName>
</protein>
<dbReference type="InterPro" id="IPR051681">
    <property type="entry name" value="Ser/Thr_Kinases-Pseudokinases"/>
</dbReference>
<feature type="domain" description="Protein kinase" evidence="2">
    <location>
        <begin position="261"/>
        <end position="534"/>
    </location>
</feature>
<proteinExistence type="predicted"/>
<evidence type="ECO:0000259" key="2">
    <source>
        <dbReference type="PROSITE" id="PS50011"/>
    </source>
</evidence>
<dbReference type="InterPro" id="IPR011009">
    <property type="entry name" value="Kinase-like_dom_sf"/>
</dbReference>
<organism evidence="3 4">
    <name type="scientific">Cristinia sonorae</name>
    <dbReference type="NCBI Taxonomy" id="1940300"/>
    <lineage>
        <taxon>Eukaryota</taxon>
        <taxon>Fungi</taxon>
        <taxon>Dikarya</taxon>
        <taxon>Basidiomycota</taxon>
        <taxon>Agaricomycotina</taxon>
        <taxon>Agaricomycetes</taxon>
        <taxon>Agaricomycetidae</taxon>
        <taxon>Agaricales</taxon>
        <taxon>Pleurotineae</taxon>
        <taxon>Stephanosporaceae</taxon>
        <taxon>Cristinia</taxon>
    </lineage>
</organism>
<dbReference type="GO" id="GO:0004674">
    <property type="term" value="F:protein serine/threonine kinase activity"/>
    <property type="evidence" value="ECO:0007669"/>
    <property type="project" value="TreeGrafter"/>
</dbReference>
<dbReference type="InterPro" id="IPR000719">
    <property type="entry name" value="Prot_kinase_dom"/>
</dbReference>
<evidence type="ECO:0000313" key="4">
    <source>
        <dbReference type="Proteomes" id="UP000813824"/>
    </source>
</evidence>
<keyword evidence="1" id="KW-0175">Coiled coil</keyword>
<keyword evidence="4" id="KW-1185">Reference proteome</keyword>
<dbReference type="InterPro" id="IPR059179">
    <property type="entry name" value="MLKL-like_MCAfunc"/>
</dbReference>
<dbReference type="SUPFAM" id="SSF56112">
    <property type="entry name" value="Protein kinase-like (PK-like)"/>
    <property type="match status" value="1"/>
</dbReference>
<evidence type="ECO:0000313" key="3">
    <source>
        <dbReference type="EMBL" id="KAH8108197.1"/>
    </source>
</evidence>
<dbReference type="Proteomes" id="UP000813824">
    <property type="component" value="Unassembled WGS sequence"/>
</dbReference>
<dbReference type="OrthoDB" id="5966500at2759"/>
<dbReference type="GO" id="GO:0007166">
    <property type="term" value="P:cell surface receptor signaling pathway"/>
    <property type="evidence" value="ECO:0007669"/>
    <property type="project" value="InterPro"/>
</dbReference>
<dbReference type="PANTHER" id="PTHR44329">
    <property type="entry name" value="SERINE/THREONINE-PROTEIN KINASE TNNI3K-RELATED"/>
    <property type="match status" value="1"/>
</dbReference>
<dbReference type="InterPro" id="IPR036537">
    <property type="entry name" value="Adaptor_Cbl_N_dom_sf"/>
</dbReference>